<accession>A0A9P8P7X8</accession>
<protein>
    <recommendedName>
        <fullName evidence="4">Secreted protein</fullName>
    </recommendedName>
</protein>
<keyword evidence="1" id="KW-0732">Signal</keyword>
<reference evidence="2" key="2">
    <citation type="submission" date="2021-01" db="EMBL/GenBank/DDBJ databases">
        <authorList>
            <person name="Schikora-Tamarit M.A."/>
        </authorList>
    </citation>
    <scope>NUCLEOTIDE SEQUENCE</scope>
    <source>
        <strain evidence="2">CBS6075</strain>
    </source>
</reference>
<evidence type="ECO:0000313" key="2">
    <source>
        <dbReference type="EMBL" id="KAH3666937.1"/>
    </source>
</evidence>
<evidence type="ECO:0000256" key="1">
    <source>
        <dbReference type="SAM" id="SignalP"/>
    </source>
</evidence>
<feature type="signal peptide" evidence="1">
    <location>
        <begin position="1"/>
        <end position="20"/>
    </location>
</feature>
<comment type="caution">
    <text evidence="2">The sequence shown here is derived from an EMBL/GenBank/DDBJ whole genome shotgun (WGS) entry which is preliminary data.</text>
</comment>
<dbReference type="Proteomes" id="UP000769157">
    <property type="component" value="Unassembled WGS sequence"/>
</dbReference>
<feature type="chain" id="PRO_5040354102" description="Secreted protein" evidence="1">
    <location>
        <begin position="21"/>
        <end position="67"/>
    </location>
</feature>
<dbReference type="RefSeq" id="XP_046061893.1">
    <property type="nucleotide sequence ID" value="XM_046204357.1"/>
</dbReference>
<gene>
    <name evidence="2" type="ORF">OGAPHI_003387</name>
</gene>
<evidence type="ECO:0000313" key="3">
    <source>
        <dbReference type="Proteomes" id="UP000769157"/>
    </source>
</evidence>
<name>A0A9P8P7X8_9ASCO</name>
<dbReference type="EMBL" id="JAEUBE010000199">
    <property type="protein sequence ID" value="KAH3666937.1"/>
    <property type="molecule type" value="Genomic_DNA"/>
</dbReference>
<reference evidence="2" key="1">
    <citation type="journal article" date="2021" name="Open Biol.">
        <title>Shared evolutionary footprints suggest mitochondrial oxidative damage underlies multiple complex I losses in fungi.</title>
        <authorList>
            <person name="Schikora-Tamarit M.A."/>
            <person name="Marcet-Houben M."/>
            <person name="Nosek J."/>
            <person name="Gabaldon T."/>
        </authorList>
    </citation>
    <scope>NUCLEOTIDE SEQUENCE</scope>
    <source>
        <strain evidence="2">CBS6075</strain>
    </source>
</reference>
<organism evidence="2 3">
    <name type="scientific">Ogataea philodendri</name>
    <dbReference type="NCBI Taxonomy" id="1378263"/>
    <lineage>
        <taxon>Eukaryota</taxon>
        <taxon>Fungi</taxon>
        <taxon>Dikarya</taxon>
        <taxon>Ascomycota</taxon>
        <taxon>Saccharomycotina</taxon>
        <taxon>Pichiomycetes</taxon>
        <taxon>Pichiales</taxon>
        <taxon>Pichiaceae</taxon>
        <taxon>Ogataea</taxon>
    </lineage>
</organism>
<dbReference type="AlphaFoldDB" id="A0A9P8P7X8"/>
<proteinExistence type="predicted"/>
<dbReference type="GeneID" id="70235354"/>
<evidence type="ECO:0008006" key="4">
    <source>
        <dbReference type="Google" id="ProtNLM"/>
    </source>
</evidence>
<keyword evidence="3" id="KW-1185">Reference proteome</keyword>
<sequence>MSGLVIGILTTMMSLSVLEGVAWTDILANSLQTSSGESWSPRHELMYGTSQSRVLSVKLGHSRDSPL</sequence>